<dbReference type="PANTHER" id="PTHR10030:SF37">
    <property type="entry name" value="ALPHA-L-FUCOSIDASE-RELATED"/>
    <property type="match status" value="1"/>
</dbReference>
<feature type="domain" description="Glycoside hydrolase family 29 N-terminal" evidence="8">
    <location>
        <begin position="26"/>
        <end position="342"/>
    </location>
</feature>
<evidence type="ECO:0000256" key="1">
    <source>
        <dbReference type="ARBA" id="ARBA00004071"/>
    </source>
</evidence>
<dbReference type="Pfam" id="PF01120">
    <property type="entry name" value="Alpha_L_fucos"/>
    <property type="match status" value="1"/>
</dbReference>
<dbReference type="EC" id="3.2.1.51" evidence="3"/>
<dbReference type="PRINTS" id="PR00741">
    <property type="entry name" value="GLHYDRLASE29"/>
</dbReference>
<evidence type="ECO:0000256" key="7">
    <source>
        <dbReference type="PIRSR" id="PIRSR001092-1"/>
    </source>
</evidence>
<feature type="site" description="May be important for catalysis" evidence="7">
    <location>
        <position position="275"/>
    </location>
</feature>
<evidence type="ECO:0000256" key="3">
    <source>
        <dbReference type="ARBA" id="ARBA00012662"/>
    </source>
</evidence>
<dbReference type="GO" id="GO:0004560">
    <property type="term" value="F:alpha-L-fucosidase activity"/>
    <property type="evidence" value="ECO:0007669"/>
    <property type="project" value="InterPro"/>
</dbReference>
<dbReference type="Proteomes" id="UP000346198">
    <property type="component" value="Unassembled WGS sequence"/>
</dbReference>
<dbReference type="InterPro" id="IPR057739">
    <property type="entry name" value="Glyco_hydro_29_N"/>
</dbReference>
<evidence type="ECO:0000256" key="5">
    <source>
        <dbReference type="ARBA" id="ARBA00022801"/>
    </source>
</evidence>
<evidence type="ECO:0000256" key="6">
    <source>
        <dbReference type="ARBA" id="ARBA00023295"/>
    </source>
</evidence>
<dbReference type="InterPro" id="IPR017853">
    <property type="entry name" value="GH"/>
</dbReference>
<reference evidence="9 10" key="1">
    <citation type="submission" date="2019-04" db="EMBL/GenBank/DDBJ databases">
        <authorList>
            <person name="Van Vliet M D."/>
        </authorList>
    </citation>
    <scope>NUCLEOTIDE SEQUENCE [LARGE SCALE GENOMIC DNA]</scope>
    <source>
        <strain evidence="9 10">F21</strain>
    </source>
</reference>
<dbReference type="GO" id="GO:0006004">
    <property type="term" value="P:fucose metabolic process"/>
    <property type="evidence" value="ECO:0007669"/>
    <property type="project" value="InterPro"/>
</dbReference>
<dbReference type="RefSeq" id="WP_136064816.1">
    <property type="nucleotide sequence ID" value="NZ_CAAHFH010000003.1"/>
</dbReference>
<dbReference type="PANTHER" id="PTHR10030">
    <property type="entry name" value="ALPHA-L-FUCOSIDASE"/>
    <property type="match status" value="1"/>
</dbReference>
<keyword evidence="5" id="KW-0378">Hydrolase</keyword>
<dbReference type="SUPFAM" id="SSF51445">
    <property type="entry name" value="(Trans)glycosidases"/>
    <property type="match status" value="1"/>
</dbReference>
<accession>A0A6C2USH1</accession>
<name>A0A6C2USH1_9BACT</name>
<dbReference type="InterPro" id="IPR016286">
    <property type="entry name" value="FUC_metazoa-typ"/>
</dbReference>
<dbReference type="EMBL" id="CAAHFH010000003">
    <property type="protein sequence ID" value="VGO22903.1"/>
    <property type="molecule type" value="Genomic_DNA"/>
</dbReference>
<keyword evidence="10" id="KW-1185">Reference proteome</keyword>
<evidence type="ECO:0000256" key="2">
    <source>
        <dbReference type="ARBA" id="ARBA00007951"/>
    </source>
</evidence>
<dbReference type="GO" id="GO:0005764">
    <property type="term" value="C:lysosome"/>
    <property type="evidence" value="ECO:0007669"/>
    <property type="project" value="TreeGrafter"/>
</dbReference>
<evidence type="ECO:0000313" key="9">
    <source>
        <dbReference type="EMBL" id="VGO22903.1"/>
    </source>
</evidence>
<dbReference type="Gene3D" id="3.20.20.80">
    <property type="entry name" value="Glycosidases"/>
    <property type="match status" value="1"/>
</dbReference>
<dbReference type="InterPro" id="IPR000933">
    <property type="entry name" value="Glyco_hydro_29"/>
</dbReference>
<protein>
    <recommendedName>
        <fullName evidence="3">alpha-L-fucosidase</fullName>
        <ecNumber evidence="3">3.2.1.51</ecNumber>
    </recommendedName>
</protein>
<comment type="function">
    <text evidence="1">Alpha-L-fucosidase is responsible for hydrolyzing the alpha-1,6-linked fucose joined to the reducing-end N-acetylglucosamine of the carbohydrate moieties of glycoproteins.</text>
</comment>
<dbReference type="PIRSF" id="PIRSF001092">
    <property type="entry name" value="Alpha-L-fucosidase"/>
    <property type="match status" value="1"/>
</dbReference>
<dbReference type="GO" id="GO:0016139">
    <property type="term" value="P:glycoside catabolic process"/>
    <property type="evidence" value="ECO:0007669"/>
    <property type="project" value="TreeGrafter"/>
</dbReference>
<evidence type="ECO:0000313" key="10">
    <source>
        <dbReference type="Proteomes" id="UP000346198"/>
    </source>
</evidence>
<evidence type="ECO:0000259" key="8">
    <source>
        <dbReference type="Pfam" id="PF01120"/>
    </source>
</evidence>
<evidence type="ECO:0000256" key="4">
    <source>
        <dbReference type="ARBA" id="ARBA00022729"/>
    </source>
</evidence>
<dbReference type="AlphaFoldDB" id="A0A6C2USH1"/>
<sequence>MSDMDLQIAGEVVTDDPLLLPAEKLEWYREAKIGLYIHWGLYSLTQEGEWTMFLDGIDVDEYAKRADEFTGEKFKADELAELALTLGARYSYFTTRHHDGFCLFDSLTSDFTSIKTGANRDFVREYLDAFRAKGLCPALYYSPMDWRFPGYFFPHMYRKNALAMKEQGYAQIRELMSNYGEIPVLWYDGGWLAHGGLHFSMKTGWHGREPGTPGDQGQWFWEPEKLNAMVRELQPDVIINPRSGWQGDFDTHEAGQLYKFLDQNKIQNDRLWEGCDALNEWWSHVPGIQEGRGTDHWIRTVSRVICRGGNMMINIGPKGDGSLDPEHVAVFEGAGQWIHANSDAIYGTKGGPFEPGSWGGASCKGDEVYLHILEWPEDGLVLPDLGKSFATACLLVNEAPVAMKQNQDGFKLSRPAELEPVVNVVRLR</sequence>
<organism evidence="9 10">
    <name type="scientific">Pontiella sulfatireligans</name>
    <dbReference type="NCBI Taxonomy" id="2750658"/>
    <lineage>
        <taxon>Bacteria</taxon>
        <taxon>Pseudomonadati</taxon>
        <taxon>Kiritimatiellota</taxon>
        <taxon>Kiritimatiellia</taxon>
        <taxon>Kiritimatiellales</taxon>
        <taxon>Pontiellaceae</taxon>
        <taxon>Pontiella</taxon>
    </lineage>
</organism>
<dbReference type="SMART" id="SM00812">
    <property type="entry name" value="Alpha_L_fucos"/>
    <property type="match status" value="1"/>
</dbReference>
<comment type="similarity">
    <text evidence="2">Belongs to the glycosyl hydrolase 29 family.</text>
</comment>
<proteinExistence type="inferred from homology"/>
<keyword evidence="4" id="KW-0732">Signal</keyword>
<gene>
    <name evidence="9" type="ORF">SCARR_05000</name>
</gene>
<keyword evidence="6" id="KW-0326">Glycosidase</keyword>